<dbReference type="EMBL" id="JABBGA010000001">
    <property type="protein sequence ID" value="NML24401.1"/>
    <property type="molecule type" value="Genomic_DNA"/>
</dbReference>
<organism evidence="5 6">
    <name type="scientific">Zoogloea dura</name>
    <dbReference type="NCBI Taxonomy" id="2728840"/>
    <lineage>
        <taxon>Bacteria</taxon>
        <taxon>Pseudomonadati</taxon>
        <taxon>Pseudomonadota</taxon>
        <taxon>Betaproteobacteria</taxon>
        <taxon>Rhodocyclales</taxon>
        <taxon>Zoogloeaceae</taxon>
        <taxon>Zoogloea</taxon>
    </lineage>
</organism>
<feature type="domain" description="CzcB-like barrel-sandwich hybrid" evidence="4">
    <location>
        <begin position="220"/>
        <end position="341"/>
    </location>
</feature>
<dbReference type="RefSeq" id="WP_169144035.1">
    <property type="nucleotide sequence ID" value="NZ_JABBGA010000001.1"/>
</dbReference>
<dbReference type="Pfam" id="PF01590">
    <property type="entry name" value="GAF"/>
    <property type="match status" value="1"/>
</dbReference>
<name>A0A848G3Z6_9RHOO</name>
<dbReference type="Gene3D" id="2.40.30.170">
    <property type="match status" value="1"/>
</dbReference>
<evidence type="ECO:0000313" key="5">
    <source>
        <dbReference type="EMBL" id="NML24401.1"/>
    </source>
</evidence>
<gene>
    <name evidence="5" type="ORF">HHL15_01465</name>
</gene>
<dbReference type="Gene3D" id="3.30.450.40">
    <property type="match status" value="1"/>
</dbReference>
<evidence type="ECO:0000256" key="1">
    <source>
        <dbReference type="ARBA" id="ARBA00004196"/>
    </source>
</evidence>
<dbReference type="InterPro" id="IPR029016">
    <property type="entry name" value="GAF-like_dom_sf"/>
</dbReference>
<dbReference type="PANTHER" id="PTHR32347">
    <property type="entry name" value="EFFLUX SYSTEM COMPONENT YKNX-RELATED"/>
    <property type="match status" value="1"/>
</dbReference>
<feature type="domain" description="GAF" evidence="3">
    <location>
        <begin position="17"/>
        <end position="147"/>
    </location>
</feature>
<sequence length="450" mass="48602">MLALLAAILTHRRVEPAAAAFASELATRVGCERVAVGFVEDRFTQVIAVSHGALGEGRTELLRAIGAAMDEAIDQGASVSLPLQPDDLPRIILAHDELLRHQGGSVCTIPIVAGQQLVGAVSLMFRQPGGGFGQERIQAWEHAVALVGPVLELMRHGERPWRKRVAGRVARGWQHVWSPAGLRLRAGMAAALAGLAVLLLVPFDYRIGGNAHLEGAVQRVLVAPTDGFLKRALVRPGDEVKAGQVVAELAEQELQLERNKWASEVAVHDNASSAAMARADRAQLVISQARGDEARARLALVDEQLGRIHIEAPFDGVVISGDLSQSLGAPVQRGDTLMTVAPTARYRVIVEVDERDIGRVRVGQQGRLALSALPWDSLPLEITRITPMARAVEGLNVFEVEATLGAQPDSLRPGQRGVARILVGREPLAWAWTHRLTEWARIGVWAWLGR</sequence>
<comment type="subcellular location">
    <subcellularLocation>
        <location evidence="1">Cell envelope</location>
    </subcellularLocation>
</comment>
<dbReference type="InterPro" id="IPR058647">
    <property type="entry name" value="BSH_CzcB-like"/>
</dbReference>
<evidence type="ECO:0000313" key="6">
    <source>
        <dbReference type="Proteomes" id="UP000580043"/>
    </source>
</evidence>
<dbReference type="PANTHER" id="PTHR32347:SF23">
    <property type="entry name" value="BLL5650 PROTEIN"/>
    <property type="match status" value="1"/>
</dbReference>
<evidence type="ECO:0000259" key="4">
    <source>
        <dbReference type="Pfam" id="PF25973"/>
    </source>
</evidence>
<keyword evidence="6" id="KW-1185">Reference proteome</keyword>
<dbReference type="InterPro" id="IPR050465">
    <property type="entry name" value="UPF0194_transport"/>
</dbReference>
<dbReference type="SUPFAM" id="SSF55781">
    <property type="entry name" value="GAF domain-like"/>
    <property type="match status" value="1"/>
</dbReference>
<dbReference type="Proteomes" id="UP000580043">
    <property type="component" value="Unassembled WGS sequence"/>
</dbReference>
<reference evidence="5 6" key="1">
    <citation type="submission" date="2020-04" db="EMBL/GenBank/DDBJ databases">
        <title>Zoogloea sp. G-4-1-14 isolated from soil.</title>
        <authorList>
            <person name="Dahal R.H."/>
        </authorList>
    </citation>
    <scope>NUCLEOTIDE SEQUENCE [LARGE SCALE GENOMIC DNA]</scope>
    <source>
        <strain evidence="5 6">G-4-1-14</strain>
    </source>
</reference>
<evidence type="ECO:0000259" key="3">
    <source>
        <dbReference type="Pfam" id="PF01590"/>
    </source>
</evidence>
<dbReference type="AlphaFoldDB" id="A0A848G3Z6"/>
<dbReference type="GO" id="GO:0030313">
    <property type="term" value="C:cell envelope"/>
    <property type="evidence" value="ECO:0007669"/>
    <property type="project" value="UniProtKB-SubCell"/>
</dbReference>
<accession>A0A848G3Z6</accession>
<comment type="caution">
    <text evidence="5">The sequence shown here is derived from an EMBL/GenBank/DDBJ whole genome shotgun (WGS) entry which is preliminary data.</text>
</comment>
<keyword evidence="2" id="KW-0175">Coiled coil</keyword>
<dbReference type="InterPro" id="IPR003018">
    <property type="entry name" value="GAF"/>
</dbReference>
<protein>
    <submittedName>
        <fullName evidence="5">HlyD family efflux transporter periplasmic adaptor subunit</fullName>
    </submittedName>
</protein>
<dbReference type="SUPFAM" id="SSF111369">
    <property type="entry name" value="HlyD-like secretion proteins"/>
    <property type="match status" value="1"/>
</dbReference>
<proteinExistence type="predicted"/>
<dbReference type="Pfam" id="PF25973">
    <property type="entry name" value="BSH_CzcB"/>
    <property type="match status" value="1"/>
</dbReference>
<evidence type="ECO:0000256" key="2">
    <source>
        <dbReference type="ARBA" id="ARBA00023054"/>
    </source>
</evidence>
<dbReference type="Gene3D" id="2.40.50.100">
    <property type="match status" value="1"/>
</dbReference>